<name>A0A4Y2T6R2_ARAVE</name>
<dbReference type="Proteomes" id="UP000499080">
    <property type="component" value="Unassembled WGS sequence"/>
</dbReference>
<keyword evidence="1" id="KW-0472">Membrane</keyword>
<evidence type="ECO:0000313" key="2">
    <source>
        <dbReference type="EMBL" id="GBN95483.1"/>
    </source>
</evidence>
<evidence type="ECO:0000313" key="3">
    <source>
        <dbReference type="Proteomes" id="UP000499080"/>
    </source>
</evidence>
<evidence type="ECO:0000256" key="1">
    <source>
        <dbReference type="SAM" id="Phobius"/>
    </source>
</evidence>
<protein>
    <submittedName>
        <fullName evidence="2">Uncharacterized protein</fullName>
    </submittedName>
</protein>
<gene>
    <name evidence="2" type="ORF">AVEN_31596_1</name>
</gene>
<reference evidence="2 3" key="1">
    <citation type="journal article" date="2019" name="Sci. Rep.">
        <title>Orb-weaving spider Araneus ventricosus genome elucidates the spidroin gene catalogue.</title>
        <authorList>
            <person name="Kono N."/>
            <person name="Nakamura H."/>
            <person name="Ohtoshi R."/>
            <person name="Moran D.A.P."/>
            <person name="Shinohara A."/>
            <person name="Yoshida Y."/>
            <person name="Fujiwara M."/>
            <person name="Mori M."/>
            <person name="Tomita M."/>
            <person name="Arakawa K."/>
        </authorList>
    </citation>
    <scope>NUCLEOTIDE SEQUENCE [LARGE SCALE GENOMIC DNA]</scope>
</reference>
<dbReference type="EMBL" id="BGPR01026057">
    <property type="protein sequence ID" value="GBN95483.1"/>
    <property type="molecule type" value="Genomic_DNA"/>
</dbReference>
<sequence>MSIPITGRFGPNKSPMLSTQFHCILPVWCGMTAGVIIGPFFFEEQSRAVLVTGTVTAGCLESMLRRFVIPELQQSGILDTTIFMQGRGSTSHLYLCQLLMQHFTDDRIIDRNFPVSLAINLSTSATSDYGVTSKPLFMVRT</sequence>
<keyword evidence="1" id="KW-1133">Transmembrane helix</keyword>
<dbReference type="OrthoDB" id="10045385at2759"/>
<feature type="transmembrane region" description="Helical" evidence="1">
    <location>
        <begin position="21"/>
        <end position="42"/>
    </location>
</feature>
<proteinExistence type="predicted"/>
<keyword evidence="3" id="KW-1185">Reference proteome</keyword>
<dbReference type="AlphaFoldDB" id="A0A4Y2T6R2"/>
<organism evidence="2 3">
    <name type="scientific">Araneus ventricosus</name>
    <name type="common">Orbweaver spider</name>
    <name type="synonym">Epeira ventricosa</name>
    <dbReference type="NCBI Taxonomy" id="182803"/>
    <lineage>
        <taxon>Eukaryota</taxon>
        <taxon>Metazoa</taxon>
        <taxon>Ecdysozoa</taxon>
        <taxon>Arthropoda</taxon>
        <taxon>Chelicerata</taxon>
        <taxon>Arachnida</taxon>
        <taxon>Araneae</taxon>
        <taxon>Araneomorphae</taxon>
        <taxon>Entelegynae</taxon>
        <taxon>Araneoidea</taxon>
        <taxon>Araneidae</taxon>
        <taxon>Araneus</taxon>
    </lineage>
</organism>
<accession>A0A4Y2T6R2</accession>
<keyword evidence="1" id="KW-0812">Transmembrane</keyword>
<comment type="caution">
    <text evidence="2">The sequence shown here is derived from an EMBL/GenBank/DDBJ whole genome shotgun (WGS) entry which is preliminary data.</text>
</comment>